<dbReference type="Pfam" id="PF00076">
    <property type="entry name" value="RRM_1"/>
    <property type="match status" value="1"/>
</dbReference>
<dbReference type="PhylomeDB" id="T1INR9"/>
<evidence type="ECO:0000256" key="6">
    <source>
        <dbReference type="ARBA" id="ARBA00023242"/>
    </source>
</evidence>
<accession>T1INR9</accession>
<organism evidence="12 13">
    <name type="scientific">Strigamia maritima</name>
    <name type="common">European centipede</name>
    <name type="synonym">Geophilus maritimus</name>
    <dbReference type="NCBI Taxonomy" id="126957"/>
    <lineage>
        <taxon>Eukaryota</taxon>
        <taxon>Metazoa</taxon>
        <taxon>Ecdysozoa</taxon>
        <taxon>Arthropoda</taxon>
        <taxon>Myriapoda</taxon>
        <taxon>Chilopoda</taxon>
        <taxon>Pleurostigmophora</taxon>
        <taxon>Geophilomorpha</taxon>
        <taxon>Linotaeniidae</taxon>
        <taxon>Strigamia</taxon>
    </lineage>
</organism>
<dbReference type="InterPro" id="IPR014886">
    <property type="entry name" value="La_xRRM"/>
</dbReference>
<evidence type="ECO:0000256" key="1">
    <source>
        <dbReference type="ARBA" id="ARBA00004123"/>
    </source>
</evidence>
<evidence type="ECO:0000256" key="3">
    <source>
        <dbReference type="ARBA" id="ARBA00022884"/>
    </source>
</evidence>
<dbReference type="STRING" id="126957.T1INR9"/>
<dbReference type="InterPro" id="IPR045180">
    <property type="entry name" value="La_dom_prot"/>
</dbReference>
<feature type="domain" description="XRRM" evidence="11">
    <location>
        <begin position="293"/>
        <end position="405"/>
    </location>
</feature>
<dbReference type="InterPro" id="IPR035979">
    <property type="entry name" value="RBD_domain_sf"/>
</dbReference>
<evidence type="ECO:0000259" key="10">
    <source>
        <dbReference type="PROSITE" id="PS50961"/>
    </source>
</evidence>
<protein>
    <submittedName>
        <fullName evidence="12">Uncharacterized protein</fullName>
    </submittedName>
</protein>
<dbReference type="PANTHER" id="PTHR22792">
    <property type="entry name" value="LUPUS LA PROTEIN-RELATED"/>
    <property type="match status" value="1"/>
</dbReference>
<dbReference type="GO" id="GO:1990904">
    <property type="term" value="C:ribonucleoprotein complex"/>
    <property type="evidence" value="ECO:0007669"/>
    <property type="project" value="UniProtKB-UniRule"/>
</dbReference>
<dbReference type="GO" id="GO:0006396">
    <property type="term" value="P:RNA processing"/>
    <property type="evidence" value="ECO:0007669"/>
    <property type="project" value="InterPro"/>
</dbReference>
<dbReference type="Pfam" id="PF08777">
    <property type="entry name" value="RRM_3"/>
    <property type="match status" value="1"/>
</dbReference>
<dbReference type="EMBL" id="JH431198">
    <property type="status" value="NOT_ANNOTATED_CDS"/>
    <property type="molecule type" value="Genomic_DNA"/>
</dbReference>
<feature type="domain" description="RRM" evidence="9">
    <location>
        <begin position="106"/>
        <end position="196"/>
    </location>
</feature>
<dbReference type="SMART" id="SM00715">
    <property type="entry name" value="LA"/>
    <property type="match status" value="1"/>
</dbReference>
<dbReference type="AlphaFoldDB" id="T1INR9"/>
<dbReference type="HOGENOM" id="CLU_659418_0_0_1"/>
<dbReference type="OMA" id="DICKQME"/>
<feature type="compositionally biased region" description="Basic residues" evidence="8">
    <location>
        <begin position="215"/>
        <end position="227"/>
    </location>
</feature>
<keyword evidence="5" id="KW-0804">Transcription</keyword>
<dbReference type="Gene3D" id="1.10.10.10">
    <property type="entry name" value="Winged helix-like DNA-binding domain superfamily/Winged helix DNA-binding domain"/>
    <property type="match status" value="1"/>
</dbReference>
<dbReference type="InterPro" id="IPR036388">
    <property type="entry name" value="WH-like_DNA-bd_sf"/>
</dbReference>
<evidence type="ECO:0000313" key="12">
    <source>
        <dbReference type="EnsemblMetazoa" id="SMAR002654-PA"/>
    </source>
</evidence>
<feature type="domain" description="HTH La-type RNA-binding" evidence="10">
    <location>
        <begin position="10"/>
        <end position="101"/>
    </location>
</feature>
<dbReference type="PROSITE" id="PS50961">
    <property type="entry name" value="HTH_LA"/>
    <property type="match status" value="1"/>
</dbReference>
<dbReference type="SUPFAM" id="SSF46785">
    <property type="entry name" value="Winged helix' DNA-binding domain"/>
    <property type="match status" value="1"/>
</dbReference>
<reference evidence="12" key="2">
    <citation type="submission" date="2015-02" db="UniProtKB">
        <authorList>
            <consortium name="EnsemblMetazoa"/>
        </authorList>
    </citation>
    <scope>IDENTIFICATION</scope>
</reference>
<dbReference type="Gene3D" id="3.30.70.330">
    <property type="match status" value="2"/>
</dbReference>
<comment type="similarity">
    <text evidence="2">Belongs to the LARP7 family.</text>
</comment>
<dbReference type="GO" id="GO:0003723">
    <property type="term" value="F:RNA binding"/>
    <property type="evidence" value="ECO:0007669"/>
    <property type="project" value="UniProtKB-UniRule"/>
</dbReference>
<proteinExistence type="inferred from homology"/>
<evidence type="ECO:0000256" key="5">
    <source>
        <dbReference type="ARBA" id="ARBA00023163"/>
    </source>
</evidence>
<dbReference type="GO" id="GO:0005634">
    <property type="term" value="C:nucleus"/>
    <property type="evidence" value="ECO:0007669"/>
    <property type="project" value="UniProtKB-SubCell"/>
</dbReference>
<reference evidence="13" key="1">
    <citation type="submission" date="2011-05" db="EMBL/GenBank/DDBJ databases">
        <authorList>
            <person name="Richards S.R."/>
            <person name="Qu J."/>
            <person name="Jiang H."/>
            <person name="Jhangiani S.N."/>
            <person name="Agravi P."/>
            <person name="Goodspeed R."/>
            <person name="Gross S."/>
            <person name="Mandapat C."/>
            <person name="Jackson L."/>
            <person name="Mathew T."/>
            <person name="Pu L."/>
            <person name="Thornton R."/>
            <person name="Saada N."/>
            <person name="Wilczek-Boney K.B."/>
            <person name="Lee S."/>
            <person name="Kovar C."/>
            <person name="Wu Y."/>
            <person name="Scherer S.E."/>
            <person name="Worley K.C."/>
            <person name="Muzny D.M."/>
            <person name="Gibbs R."/>
        </authorList>
    </citation>
    <scope>NUCLEOTIDE SEQUENCE</scope>
    <source>
        <strain evidence="13">Brora</strain>
    </source>
</reference>
<dbReference type="InterPro" id="IPR012677">
    <property type="entry name" value="Nucleotide-bd_a/b_plait_sf"/>
</dbReference>
<dbReference type="InterPro" id="IPR000504">
    <property type="entry name" value="RRM_dom"/>
</dbReference>
<keyword evidence="4" id="KW-0805">Transcription regulation</keyword>
<feature type="compositionally biased region" description="Polar residues" evidence="8">
    <location>
        <begin position="197"/>
        <end position="211"/>
    </location>
</feature>
<dbReference type="Pfam" id="PF05383">
    <property type="entry name" value="La"/>
    <property type="match status" value="1"/>
</dbReference>
<evidence type="ECO:0000313" key="13">
    <source>
        <dbReference type="Proteomes" id="UP000014500"/>
    </source>
</evidence>
<dbReference type="SUPFAM" id="SSF54928">
    <property type="entry name" value="RNA-binding domain, RBD"/>
    <property type="match status" value="1"/>
</dbReference>
<name>T1INR9_STRMM</name>
<evidence type="ECO:0000259" key="11">
    <source>
        <dbReference type="PROSITE" id="PS51939"/>
    </source>
</evidence>
<dbReference type="eggNOG" id="KOG0118">
    <property type="taxonomic scope" value="Eukaryota"/>
</dbReference>
<dbReference type="EnsemblMetazoa" id="SMAR002654-RA">
    <property type="protein sequence ID" value="SMAR002654-PA"/>
    <property type="gene ID" value="SMAR002654"/>
</dbReference>
<dbReference type="InterPro" id="IPR036390">
    <property type="entry name" value="WH_DNA-bd_sf"/>
</dbReference>
<comment type="subcellular location">
    <subcellularLocation>
        <location evidence="1">Nucleus</location>
    </subcellularLocation>
</comment>
<dbReference type="PROSITE" id="PS50102">
    <property type="entry name" value="RRM"/>
    <property type="match status" value="1"/>
</dbReference>
<keyword evidence="3 7" id="KW-0694">RNA-binding</keyword>
<dbReference type="SMART" id="SM00360">
    <property type="entry name" value="RRM"/>
    <property type="match status" value="1"/>
</dbReference>
<keyword evidence="6" id="KW-0539">Nucleus</keyword>
<evidence type="ECO:0000256" key="4">
    <source>
        <dbReference type="ARBA" id="ARBA00023015"/>
    </source>
</evidence>
<evidence type="ECO:0000256" key="8">
    <source>
        <dbReference type="SAM" id="MobiDB-lite"/>
    </source>
</evidence>
<dbReference type="PANTHER" id="PTHR22792:SF62">
    <property type="entry name" value="LA-RELATED PROTEIN 7"/>
    <property type="match status" value="1"/>
</dbReference>
<evidence type="ECO:0000256" key="2">
    <source>
        <dbReference type="ARBA" id="ARBA00008680"/>
    </source>
</evidence>
<keyword evidence="13" id="KW-1185">Reference proteome</keyword>
<dbReference type="PRINTS" id="PR00302">
    <property type="entry name" value="LUPUSLA"/>
</dbReference>
<evidence type="ECO:0000256" key="7">
    <source>
        <dbReference type="PROSITE-ProRule" id="PRU00332"/>
    </source>
</evidence>
<sequence length="417" mass="48721">MSADEETSHRKRKKRLYNTIREQMEFYFSDSNLAKDRYLSHVLKSSPDEFVDIDVFLKFNKIRRLTLKKNEIISAVSSSEMLQVNDEKSKIRRITPVAVRENIDECTVFVENFLSTTDTDWLKSHFSSFGEVTYVSLPKFKSTGQIKGFAFVEFSTPDAAKRACEHFSITKGDTETNMYSEPPIKSRKIDQNEQTEDYSSQNEELQTQQEGNTHDKKKKKRKRRKKTKDTQDISPNLYVVPKIEWKRMRNKYLSLQKSNMAQIKKTLCLLKPKTTPTDIEKEISDTEKPTTIDFKSGLIVKISLNKQILNQKLFKDEIKSIADIAYFELDRNQEFVYIRSNTAEDSNKLLNSDLVASYGHGEVLKDDEECSYWKKIEVDRRETRNTKTQPKKMRGREKIISKAESLLNAPKHIHFDD</sequence>
<feature type="region of interest" description="Disordered" evidence="8">
    <location>
        <begin position="173"/>
        <end position="233"/>
    </location>
</feature>
<dbReference type="InterPro" id="IPR006630">
    <property type="entry name" value="La_HTH"/>
</dbReference>
<dbReference type="InterPro" id="IPR002344">
    <property type="entry name" value="Lupus_La"/>
</dbReference>
<dbReference type="CDD" id="cd07323">
    <property type="entry name" value="LAM"/>
    <property type="match status" value="1"/>
</dbReference>
<dbReference type="PROSITE" id="PS51939">
    <property type="entry name" value="XRRM"/>
    <property type="match status" value="1"/>
</dbReference>
<dbReference type="Proteomes" id="UP000014500">
    <property type="component" value="Unassembled WGS sequence"/>
</dbReference>
<evidence type="ECO:0000259" key="9">
    <source>
        <dbReference type="PROSITE" id="PS50102"/>
    </source>
</evidence>